<dbReference type="Pfam" id="PF10544">
    <property type="entry name" value="T5orf172"/>
    <property type="match status" value="1"/>
</dbReference>
<name>A0A249W4Z4_VIBPH</name>
<evidence type="ECO:0000259" key="1">
    <source>
        <dbReference type="SMART" id="SM00974"/>
    </source>
</evidence>
<reference evidence="2" key="1">
    <citation type="submission" date="2017-09" db="EMBL/GenBank/DDBJ databases">
        <authorList>
            <person name="Ehlers B."/>
            <person name="Leendertz F.H."/>
        </authorList>
    </citation>
    <scope>NUCLEOTIDE SEQUENCE</scope>
    <source>
        <strain evidence="2">MAVP-26</strain>
    </source>
</reference>
<dbReference type="SMART" id="SM00974">
    <property type="entry name" value="T5orf172"/>
    <property type="match status" value="1"/>
</dbReference>
<dbReference type="AlphaFoldDB" id="A0A249W4Z4"/>
<proteinExistence type="predicted"/>
<accession>A0A249W4Z4</accession>
<feature type="domain" description="Bacteriophage T5 Orf172 DNA-binding" evidence="1">
    <location>
        <begin position="21"/>
        <end position="101"/>
    </location>
</feature>
<sequence>MALGLKEAILNNGFVYILINPAFPKLIKIGETERNSEIRASELSRQTGVPEDYIVIYDELVSERKMVEDIMHTMFASYRSKRNKEFFDIAPKEAIRALQELACKFPITSSQSQFAVNLTQHFLKKFSKYLDPTIKKICLVMLPDVTYLEVTRLRDFDSQVVVSEDEIPLSGIVESSAPNQQELAQNEKLLKSCDEYDWIMIGNIFPEDKCYQIASLWEKPGGKLSKIRGNA</sequence>
<protein>
    <recommendedName>
        <fullName evidence="1">Bacteriophage T5 Orf172 DNA-binding domain-containing protein</fullName>
    </recommendedName>
</protein>
<gene>
    <name evidence="2" type="ORF">YA91_15395</name>
</gene>
<dbReference type="EMBL" id="CP023248">
    <property type="protein sequence ID" value="ASZ51840.1"/>
    <property type="molecule type" value="Genomic_DNA"/>
</dbReference>
<organism evidence="2">
    <name type="scientific">Vibrio parahaemolyticus</name>
    <dbReference type="NCBI Taxonomy" id="670"/>
    <lineage>
        <taxon>Bacteria</taxon>
        <taxon>Pseudomonadati</taxon>
        <taxon>Pseudomonadota</taxon>
        <taxon>Gammaproteobacteria</taxon>
        <taxon>Vibrionales</taxon>
        <taxon>Vibrionaceae</taxon>
        <taxon>Vibrio</taxon>
    </lineage>
</organism>
<evidence type="ECO:0000313" key="2">
    <source>
        <dbReference type="EMBL" id="ASZ51840.1"/>
    </source>
</evidence>
<dbReference type="InterPro" id="IPR018306">
    <property type="entry name" value="Phage_T5_Orf172_DNA-bd"/>
</dbReference>